<reference evidence="1 2" key="1">
    <citation type="submission" date="2020-07" db="EMBL/GenBank/DDBJ databases">
        <title>Sequencing the genomes of 1000 actinobacteria strains.</title>
        <authorList>
            <person name="Klenk H.-P."/>
        </authorList>
    </citation>
    <scope>NUCLEOTIDE SEQUENCE [LARGE SCALE GENOMIC DNA]</scope>
    <source>
        <strain evidence="1 2">DSM 40398</strain>
    </source>
</reference>
<evidence type="ECO:0000313" key="1">
    <source>
        <dbReference type="EMBL" id="NYD44625.1"/>
    </source>
</evidence>
<dbReference type="AlphaFoldDB" id="A0A7Y9EB98"/>
<dbReference type="Proteomes" id="UP000529783">
    <property type="component" value="Unassembled WGS sequence"/>
</dbReference>
<name>A0A7Y9EB98_9ACTN</name>
<dbReference type="RefSeq" id="WP_179842181.1">
    <property type="nucleotide sequence ID" value="NZ_JACCBA010000001.1"/>
</dbReference>
<sequence>MGGLSQWHIRERIPHEGLRRFADDPHPRMRALALDDPQTPPELVDKLSPDEEPWVRWCALRDPPLPPDRVS</sequence>
<evidence type="ECO:0000313" key="2">
    <source>
        <dbReference type="Proteomes" id="UP000529783"/>
    </source>
</evidence>
<comment type="caution">
    <text evidence="1">The sequence shown here is derived from an EMBL/GenBank/DDBJ whole genome shotgun (WGS) entry which is preliminary data.</text>
</comment>
<dbReference type="InterPro" id="IPR016024">
    <property type="entry name" value="ARM-type_fold"/>
</dbReference>
<dbReference type="SUPFAM" id="SSF48371">
    <property type="entry name" value="ARM repeat"/>
    <property type="match status" value="1"/>
</dbReference>
<dbReference type="Gene3D" id="1.25.10.10">
    <property type="entry name" value="Leucine-rich Repeat Variant"/>
    <property type="match status" value="1"/>
</dbReference>
<dbReference type="EMBL" id="JACCBA010000001">
    <property type="protein sequence ID" value="NYD44625.1"/>
    <property type="molecule type" value="Genomic_DNA"/>
</dbReference>
<organism evidence="1 2">
    <name type="scientific">Actinomadura luteofluorescens</name>
    <dbReference type="NCBI Taxonomy" id="46163"/>
    <lineage>
        <taxon>Bacteria</taxon>
        <taxon>Bacillati</taxon>
        <taxon>Actinomycetota</taxon>
        <taxon>Actinomycetes</taxon>
        <taxon>Streptosporangiales</taxon>
        <taxon>Thermomonosporaceae</taxon>
        <taxon>Actinomadura</taxon>
    </lineage>
</organism>
<protein>
    <recommendedName>
        <fullName evidence="3">Leucine rich repeat variant</fullName>
    </recommendedName>
</protein>
<proteinExistence type="predicted"/>
<keyword evidence="2" id="KW-1185">Reference proteome</keyword>
<evidence type="ECO:0008006" key="3">
    <source>
        <dbReference type="Google" id="ProtNLM"/>
    </source>
</evidence>
<gene>
    <name evidence="1" type="ORF">BJY14_000608</name>
</gene>
<dbReference type="InterPro" id="IPR011989">
    <property type="entry name" value="ARM-like"/>
</dbReference>
<accession>A0A7Y9EB98</accession>